<feature type="domain" description="C2" evidence="2">
    <location>
        <begin position="440"/>
        <end position="562"/>
    </location>
</feature>
<feature type="compositionally biased region" description="Polar residues" evidence="1">
    <location>
        <begin position="365"/>
        <end position="382"/>
    </location>
</feature>
<dbReference type="SMART" id="SM00239">
    <property type="entry name" value="C2"/>
    <property type="match status" value="2"/>
</dbReference>
<proteinExistence type="predicted"/>
<sequence length="721" mass="80755">MTGWRKNFVFRITAFLARILIGRGLGTVNFILFSCDPGALSPALCHQIHTPGTKALRCALYPAWKILNIVRSILCYSVWYEVGMESMLDIKGWLITKCKASSSTVQRNPKDPCTVGGALTPDSIPEFVIPRSNDCSRRGSYDAENSNSDHYVSVSRRSSLCSTRTSPGISPSASAIALETRYTSSAPGSPRHEMKGLITGHKTSKSMNCIGDTNSDPLSMAAMSLPHFRSRTTYGFSTLSQSPHTRRKESLFHIQGNGLSSHDSQRLKSLEALSIRGRPDMMDDIIRFSDPEISAKKHTPSVIVTPSASPVCTSVMLSPERQPNHLLATSRLFMKNGNPTHRNFKKNNLYYRRRSSLLGLDADDSNTSSQDSLVTDSPPVQRSKTKVTRQRTEDNDKHLVTLKRHSSPQLRDSEIMEACEAHRSASCSVISNPSPQDISEHGELKFAFQYLAATKQLKLTLIKADNLGGSDKTDSNLNPYVKVYLMPGKLQKQTSELFKHTRKPEFDQNFYFQGMSLEQLHAMTLKITIYHKSHNLRPPELVGKTSLELEDFDLMTENRMWRDLDGGNDNEDLGSLEISMKFEPKEGCLVIAVQRGIGLPEHQIKGPPDPYVKVEVIQPGKPPQKKVTKTKKCTTDPVFGESYNFPVSFKMEDISFTYVTFTVYNHERIKSDEVIGQMGLGYVATQTSEVSHWREMMQNPGHDISKIHSLQDVDDDQKLKL</sequence>
<dbReference type="PANTHER" id="PTHR46291">
    <property type="entry name" value="C2 DOMAIN-CONTAINING PROTEIN"/>
    <property type="match status" value="1"/>
</dbReference>
<name>A0A8W8HZN2_MAGGI</name>
<organism evidence="3 4">
    <name type="scientific">Magallana gigas</name>
    <name type="common">Pacific oyster</name>
    <name type="synonym">Crassostrea gigas</name>
    <dbReference type="NCBI Taxonomy" id="29159"/>
    <lineage>
        <taxon>Eukaryota</taxon>
        <taxon>Metazoa</taxon>
        <taxon>Spiralia</taxon>
        <taxon>Lophotrochozoa</taxon>
        <taxon>Mollusca</taxon>
        <taxon>Bivalvia</taxon>
        <taxon>Autobranchia</taxon>
        <taxon>Pteriomorphia</taxon>
        <taxon>Ostreida</taxon>
        <taxon>Ostreoidea</taxon>
        <taxon>Ostreidae</taxon>
        <taxon>Magallana</taxon>
    </lineage>
</organism>
<evidence type="ECO:0000259" key="2">
    <source>
        <dbReference type="PROSITE" id="PS50004"/>
    </source>
</evidence>
<dbReference type="Proteomes" id="UP000005408">
    <property type="component" value="Unassembled WGS sequence"/>
</dbReference>
<dbReference type="InterPro" id="IPR000008">
    <property type="entry name" value="C2_dom"/>
</dbReference>
<dbReference type="Gene3D" id="2.60.40.150">
    <property type="entry name" value="C2 domain"/>
    <property type="match status" value="2"/>
</dbReference>
<keyword evidence="4" id="KW-1185">Reference proteome</keyword>
<evidence type="ECO:0000256" key="1">
    <source>
        <dbReference type="SAM" id="MobiDB-lite"/>
    </source>
</evidence>
<evidence type="ECO:0000313" key="4">
    <source>
        <dbReference type="Proteomes" id="UP000005408"/>
    </source>
</evidence>
<dbReference type="SUPFAM" id="SSF49562">
    <property type="entry name" value="C2 domain (Calcium/lipid-binding domain, CaLB)"/>
    <property type="match status" value="2"/>
</dbReference>
<reference evidence="3" key="1">
    <citation type="submission" date="2022-08" db="UniProtKB">
        <authorList>
            <consortium name="EnsemblMetazoa"/>
        </authorList>
    </citation>
    <scope>IDENTIFICATION</scope>
    <source>
        <strain evidence="3">05x7-T-G4-1.051#20</strain>
    </source>
</reference>
<dbReference type="EnsemblMetazoa" id="G11841.1">
    <property type="protein sequence ID" value="G11841.1:cds"/>
    <property type="gene ID" value="G11841"/>
</dbReference>
<dbReference type="InterPro" id="IPR043549">
    <property type="entry name" value="C2C4C/C2C4D"/>
</dbReference>
<dbReference type="Pfam" id="PF00168">
    <property type="entry name" value="C2"/>
    <property type="match status" value="2"/>
</dbReference>
<dbReference type="InterPro" id="IPR035892">
    <property type="entry name" value="C2_domain_sf"/>
</dbReference>
<accession>A0A8W8HZN2</accession>
<dbReference type="PROSITE" id="PS51257">
    <property type="entry name" value="PROKAR_LIPOPROTEIN"/>
    <property type="match status" value="1"/>
</dbReference>
<feature type="domain" description="C2" evidence="2">
    <location>
        <begin position="568"/>
        <end position="694"/>
    </location>
</feature>
<evidence type="ECO:0000313" key="3">
    <source>
        <dbReference type="EnsemblMetazoa" id="G11841.1:cds"/>
    </source>
</evidence>
<dbReference type="PROSITE" id="PS50004">
    <property type="entry name" value="C2"/>
    <property type="match status" value="2"/>
</dbReference>
<protein>
    <recommendedName>
        <fullName evidence="2">C2 domain-containing protein</fullName>
    </recommendedName>
</protein>
<dbReference type="AlphaFoldDB" id="A0A8W8HZN2"/>
<feature type="region of interest" description="Disordered" evidence="1">
    <location>
        <begin position="360"/>
        <end position="395"/>
    </location>
</feature>
<dbReference type="PANTHER" id="PTHR46291:SF4">
    <property type="entry name" value="C2 CALCIUM-DEPENDENT DOMAIN-CONTAINING PROTEIN 4C-LIKE"/>
    <property type="match status" value="1"/>
</dbReference>